<protein>
    <recommendedName>
        <fullName evidence="6">Tetratricopeptide repeat-containing protein</fullName>
    </recommendedName>
</protein>
<keyword evidence="5" id="KW-1185">Reference proteome</keyword>
<dbReference type="SUPFAM" id="SSF48452">
    <property type="entry name" value="TPR-like"/>
    <property type="match status" value="1"/>
</dbReference>
<dbReference type="Pfam" id="PF14559">
    <property type="entry name" value="TPR_19"/>
    <property type="match status" value="1"/>
</dbReference>
<feature type="transmembrane region" description="Helical" evidence="3">
    <location>
        <begin position="385"/>
        <end position="403"/>
    </location>
</feature>
<keyword evidence="3" id="KW-0472">Membrane</keyword>
<keyword evidence="3" id="KW-0812">Transmembrane</keyword>
<dbReference type="Proteomes" id="UP000647860">
    <property type="component" value="Unassembled WGS sequence"/>
</dbReference>
<dbReference type="PANTHER" id="PTHR15544:SF0">
    <property type="entry name" value="TETRATRICOPEPTIDE REPEAT PROTEIN 33"/>
    <property type="match status" value="1"/>
</dbReference>
<dbReference type="InterPro" id="IPR011990">
    <property type="entry name" value="TPR-like_helical_dom_sf"/>
</dbReference>
<evidence type="ECO:0000256" key="2">
    <source>
        <dbReference type="SAM" id="MobiDB-lite"/>
    </source>
</evidence>
<name>A0ABQ4I8Y0_9ACTN</name>
<feature type="transmembrane region" description="Helical" evidence="3">
    <location>
        <begin position="358"/>
        <end position="379"/>
    </location>
</feature>
<dbReference type="EMBL" id="BOPA01000010">
    <property type="protein sequence ID" value="GIJ14342.1"/>
    <property type="molecule type" value="Genomic_DNA"/>
</dbReference>
<comment type="caution">
    <text evidence="4">The sequence shown here is derived from an EMBL/GenBank/DDBJ whole genome shotgun (WGS) entry which is preliminary data.</text>
</comment>
<evidence type="ECO:0000313" key="5">
    <source>
        <dbReference type="Proteomes" id="UP000647860"/>
    </source>
</evidence>
<dbReference type="PROSITE" id="PS50005">
    <property type="entry name" value="TPR"/>
    <property type="match status" value="2"/>
</dbReference>
<evidence type="ECO:0008006" key="6">
    <source>
        <dbReference type="Google" id="ProtNLM"/>
    </source>
</evidence>
<sequence>MSADVPADPPAADGYLQRATLLAELGRYDEAVGELGFALALDPAHVETLVMLARVQLAADRPVEALAAAESAVAAAPGQVPPLVLRGLALGDLERYGEAAGTADEILALGPQDAYAQRSAAAILAGSRNGQPALNAAWHAVELAPEEPQGHLVLGLVAANMRMFDLAERAYREALRLDPRLAEVSEDVGVLRLEQRRWSATLEQLAEAAVPTLPPTDPRRTEVNRPEQAPDDLPRQGPYPPSGPGTNQQPGWPTEGRTESGGPAEGRTGPGGPADGGTWPSGPPADGGTWPSGPPAGWDTPAGERRPGPVPSAGGEQPGHGAAEFPEPGRLGEPVDAGRAGTGPFVARRPVPAALRQFVLWGAGWSMVAAIVIACSATTGSGFSRFMAVLAAAGGGIVLWRHASRLPGLTRTVLPVLRRTDRPLVLAVYAAAAAPALILLYALVGTPWPLVLSIGIATVAQLTIVSRPVA</sequence>
<evidence type="ECO:0000256" key="3">
    <source>
        <dbReference type="SAM" id="Phobius"/>
    </source>
</evidence>
<organism evidence="4 5">
    <name type="scientific">Micromonospora gifhornensis</name>
    <dbReference type="NCBI Taxonomy" id="84594"/>
    <lineage>
        <taxon>Bacteria</taxon>
        <taxon>Bacillati</taxon>
        <taxon>Actinomycetota</taxon>
        <taxon>Actinomycetes</taxon>
        <taxon>Micromonosporales</taxon>
        <taxon>Micromonosporaceae</taxon>
        <taxon>Micromonospora</taxon>
    </lineage>
</organism>
<feature type="transmembrane region" description="Helical" evidence="3">
    <location>
        <begin position="424"/>
        <end position="444"/>
    </location>
</feature>
<dbReference type="InterPro" id="IPR052658">
    <property type="entry name" value="TPR-containing"/>
</dbReference>
<feature type="repeat" description="TPR" evidence="1">
    <location>
        <begin position="12"/>
        <end position="45"/>
    </location>
</feature>
<evidence type="ECO:0000313" key="4">
    <source>
        <dbReference type="EMBL" id="GIJ14342.1"/>
    </source>
</evidence>
<feature type="transmembrane region" description="Helical" evidence="3">
    <location>
        <begin position="450"/>
        <end position="469"/>
    </location>
</feature>
<dbReference type="Gene3D" id="1.25.40.10">
    <property type="entry name" value="Tetratricopeptide repeat domain"/>
    <property type="match status" value="1"/>
</dbReference>
<dbReference type="SMART" id="SM00028">
    <property type="entry name" value="TPR"/>
    <property type="match status" value="4"/>
</dbReference>
<dbReference type="PANTHER" id="PTHR15544">
    <property type="entry name" value="OSMOSIS RESPONSIVE FACTOR"/>
    <property type="match status" value="1"/>
</dbReference>
<feature type="repeat" description="TPR" evidence="1">
    <location>
        <begin position="148"/>
        <end position="181"/>
    </location>
</feature>
<feature type="region of interest" description="Disordered" evidence="2">
    <location>
        <begin position="207"/>
        <end position="335"/>
    </location>
</feature>
<gene>
    <name evidence="4" type="ORF">Vgi01_10260</name>
</gene>
<accession>A0ABQ4I8Y0</accession>
<evidence type="ECO:0000256" key="1">
    <source>
        <dbReference type="PROSITE-ProRule" id="PRU00339"/>
    </source>
</evidence>
<proteinExistence type="predicted"/>
<dbReference type="InterPro" id="IPR019734">
    <property type="entry name" value="TPR_rpt"/>
</dbReference>
<dbReference type="Pfam" id="PF13432">
    <property type="entry name" value="TPR_16"/>
    <property type="match status" value="1"/>
</dbReference>
<reference evidence="4 5" key="1">
    <citation type="submission" date="2021-01" db="EMBL/GenBank/DDBJ databases">
        <title>Whole genome shotgun sequence of Verrucosispora gifhornensis NBRC 16317.</title>
        <authorList>
            <person name="Komaki H."/>
            <person name="Tamura T."/>
        </authorList>
    </citation>
    <scope>NUCLEOTIDE SEQUENCE [LARGE SCALE GENOMIC DNA]</scope>
    <source>
        <strain evidence="4 5">NBRC 16317</strain>
    </source>
</reference>
<keyword evidence="3" id="KW-1133">Transmembrane helix</keyword>
<keyword evidence="1" id="KW-0802">TPR repeat</keyword>